<evidence type="ECO:0000313" key="2">
    <source>
        <dbReference type="Proteomes" id="UP000604046"/>
    </source>
</evidence>
<evidence type="ECO:0000313" key="1">
    <source>
        <dbReference type="EMBL" id="CAE7212922.1"/>
    </source>
</evidence>
<dbReference type="Proteomes" id="UP000604046">
    <property type="component" value="Unassembled WGS sequence"/>
</dbReference>
<comment type="caution">
    <text evidence="1">The sequence shown here is derived from an EMBL/GenBank/DDBJ whole genome shotgun (WGS) entry which is preliminary data.</text>
</comment>
<sequence length="966" mass="106700">MIQAIAAFSGGLWVQNRLSDLQLPHLSRRVNEAETFKLSVRVIAASIPGLSDSGYVTRERPRVAAVLGSVRKETEFGDVAENDEDFGVDDDIPSCDWKFNETLTFAASVNDIMAGQTIQLWLHTKSDVYLGPFQVNLARNRDVGVCSVEVRKQVLPDCVPVDERAGDSARHGESPPAAKRGPHLVWETKVLPFALTHVDSNSGGDFVLGQAAGHVLVKFSMNADPQAMLRRAETAARPLVDRVADPFKQIISAPVRWVEAATEAASCDGVDTYCGVGRGYREICSMPDSPLGLGPPVASDLPADGWVKHLGPDGREFWHHLSLGPPPWDRPGFRALPDRPVSINGCVAGTEEDSVLRLPSKERFKEGTQIFNLDLNKGQEASNETPDPTMAGNVVTWEDVVEQESVEDSYVVLVKEQIVKKVDEALTEALEALRNTAKGVKLFWKATGTVCPVDLVIALEPAPACSGRLLSSSHTFLFGPTIQDECCQFIMRQPQVVKDCVKLMKLYAVYEQRMGNNISPGGHQFRFPPGAALEIMVVWLYEQRPASSLQELFASVLDFGGSLDLTKRTDISVNLDVDLGSSTATEDGDCVGTALIDKPVPVQVLQPATRQNLTHKLDADHWKYFKDASARGRHQFESLGRLLRLTTPLGRRPLQECENWLASFDAKVCDIPPMFAVNTVTMLAPDASIDDRTRPSRWGSVASYLHVPLLWAAEREVLGKGFIHGQLHNEASNHFWKSSTEYWFVEGLEPIDGRPAVSKLSITGPLADSAEAAYKMLVHDAHQRCQAAGFSPVRPNVARAVSLLFHEEAWKQVREKYDAKDVNLQHPSQLLWKKQLEAHRLDQLMDVFKVQVDLHEPPRRSGKLWQNEASKVHRMCQALAIFVDLSDDAVLVVVGPCTFSSQGAKNWAFCWMLEALFEVGQAPIPETILRRKGLAANDPTIVPISQNLPKWCMKCPFPAALRGEPL</sequence>
<dbReference type="OrthoDB" id="427922at2759"/>
<proteinExistence type="predicted"/>
<gene>
    <name evidence="1" type="ORF">SNAT2548_LOCUS7259</name>
</gene>
<name>A0A812JYA8_9DINO</name>
<reference evidence="1" key="1">
    <citation type="submission" date="2021-02" db="EMBL/GenBank/DDBJ databases">
        <authorList>
            <person name="Dougan E. K."/>
            <person name="Rhodes N."/>
            <person name="Thang M."/>
            <person name="Chan C."/>
        </authorList>
    </citation>
    <scope>NUCLEOTIDE SEQUENCE</scope>
</reference>
<accession>A0A812JYA8</accession>
<dbReference type="AlphaFoldDB" id="A0A812JYA8"/>
<keyword evidence="2" id="KW-1185">Reference proteome</keyword>
<dbReference type="EMBL" id="CAJNDS010000502">
    <property type="protein sequence ID" value="CAE7212922.1"/>
    <property type="molecule type" value="Genomic_DNA"/>
</dbReference>
<organism evidence="1 2">
    <name type="scientific">Symbiodinium natans</name>
    <dbReference type="NCBI Taxonomy" id="878477"/>
    <lineage>
        <taxon>Eukaryota</taxon>
        <taxon>Sar</taxon>
        <taxon>Alveolata</taxon>
        <taxon>Dinophyceae</taxon>
        <taxon>Suessiales</taxon>
        <taxon>Symbiodiniaceae</taxon>
        <taxon>Symbiodinium</taxon>
    </lineage>
</organism>
<protein>
    <submittedName>
        <fullName evidence="1">Uncharacterized protein</fullName>
    </submittedName>
</protein>